<gene>
    <name evidence="14 15" type="primary">uppP</name>
    <name evidence="15" type="ORF">COT25_04890</name>
</gene>
<dbReference type="NCBIfam" id="TIGR00753">
    <property type="entry name" value="undec_PP_bacA"/>
    <property type="match status" value="1"/>
</dbReference>
<evidence type="ECO:0000256" key="2">
    <source>
        <dbReference type="ARBA" id="ARBA00010621"/>
    </source>
</evidence>
<dbReference type="PANTHER" id="PTHR30622:SF4">
    <property type="entry name" value="UNDECAPRENYL-DIPHOSPHATASE"/>
    <property type="match status" value="1"/>
</dbReference>
<dbReference type="InterPro" id="IPR003824">
    <property type="entry name" value="UppP"/>
</dbReference>
<organism evidence="15 16">
    <name type="scientific">Candidatus Kerfeldbacteria bacterium CG08_land_8_20_14_0_20_42_7</name>
    <dbReference type="NCBI Taxonomy" id="2014245"/>
    <lineage>
        <taxon>Bacteria</taxon>
        <taxon>Candidatus Kerfeldiibacteriota</taxon>
    </lineage>
</organism>
<dbReference type="Proteomes" id="UP000228711">
    <property type="component" value="Unassembled WGS sequence"/>
</dbReference>
<feature type="transmembrane region" description="Helical" evidence="14">
    <location>
        <begin position="190"/>
        <end position="208"/>
    </location>
</feature>
<evidence type="ECO:0000256" key="8">
    <source>
        <dbReference type="ARBA" id="ARBA00022989"/>
    </source>
</evidence>
<feature type="transmembrane region" description="Helical" evidence="14">
    <location>
        <begin position="220"/>
        <end position="242"/>
    </location>
</feature>
<keyword evidence="10 14" id="KW-0046">Antibiotic resistance</keyword>
<keyword evidence="7 14" id="KW-0378">Hydrolase</keyword>
<feature type="transmembrane region" description="Helical" evidence="14">
    <location>
        <begin position="88"/>
        <end position="106"/>
    </location>
</feature>
<feature type="transmembrane region" description="Helical" evidence="14">
    <location>
        <begin position="254"/>
        <end position="271"/>
    </location>
</feature>
<keyword evidence="6 14" id="KW-0812">Transmembrane</keyword>
<reference evidence="16" key="1">
    <citation type="submission" date="2017-09" db="EMBL/GenBank/DDBJ databases">
        <title>Depth-based differentiation of microbial function through sediment-hosted aquifers and enrichment of novel symbionts in the deep terrestrial subsurface.</title>
        <authorList>
            <person name="Probst A.J."/>
            <person name="Ladd B."/>
            <person name="Jarett J.K."/>
            <person name="Geller-Mcgrath D.E."/>
            <person name="Sieber C.M.K."/>
            <person name="Emerson J.B."/>
            <person name="Anantharaman K."/>
            <person name="Thomas B.C."/>
            <person name="Malmstrom R."/>
            <person name="Stieglmeier M."/>
            <person name="Klingl A."/>
            <person name="Woyke T."/>
            <person name="Ryan C.M."/>
            <person name="Banfield J.F."/>
        </authorList>
    </citation>
    <scope>NUCLEOTIDE SEQUENCE [LARGE SCALE GENOMIC DNA]</scope>
</reference>
<dbReference type="PANTHER" id="PTHR30622">
    <property type="entry name" value="UNDECAPRENYL-DIPHOSPHATASE"/>
    <property type="match status" value="1"/>
</dbReference>
<keyword evidence="14" id="KW-0133">Cell shape</keyword>
<dbReference type="Pfam" id="PF02673">
    <property type="entry name" value="BacA"/>
    <property type="match status" value="1"/>
</dbReference>
<comment type="similarity">
    <text evidence="2 14">Belongs to the UppP family.</text>
</comment>
<proteinExistence type="inferred from homology"/>
<keyword evidence="14" id="KW-0961">Cell wall biogenesis/degradation</keyword>
<evidence type="ECO:0000256" key="9">
    <source>
        <dbReference type="ARBA" id="ARBA00023136"/>
    </source>
</evidence>
<evidence type="ECO:0000256" key="13">
    <source>
        <dbReference type="ARBA" id="ARBA00047594"/>
    </source>
</evidence>
<feature type="transmembrane region" description="Helical" evidence="14">
    <location>
        <begin position="118"/>
        <end position="137"/>
    </location>
</feature>
<evidence type="ECO:0000256" key="3">
    <source>
        <dbReference type="ARBA" id="ARBA00012374"/>
    </source>
</evidence>
<dbReference type="AlphaFoldDB" id="A0A2H0YRJ9"/>
<evidence type="ECO:0000256" key="14">
    <source>
        <dbReference type="HAMAP-Rule" id="MF_01006"/>
    </source>
</evidence>
<dbReference type="GO" id="GO:0005886">
    <property type="term" value="C:plasma membrane"/>
    <property type="evidence" value="ECO:0007669"/>
    <property type="project" value="UniProtKB-SubCell"/>
</dbReference>
<comment type="miscellaneous">
    <text evidence="14">Bacitracin is thought to be involved in the inhibition of peptidoglycan synthesis by sequestering undecaprenyl diphosphate, thereby reducing the pool of lipid carrier available.</text>
</comment>
<comment type="function">
    <text evidence="14">Catalyzes the dephosphorylation of undecaprenyl diphosphate (UPP). Confers resistance to bacitracin.</text>
</comment>
<evidence type="ECO:0000256" key="11">
    <source>
        <dbReference type="ARBA" id="ARBA00032707"/>
    </source>
</evidence>
<comment type="catalytic activity">
    <reaction evidence="13 14">
        <text>di-trans,octa-cis-undecaprenyl diphosphate + H2O = di-trans,octa-cis-undecaprenyl phosphate + phosphate + H(+)</text>
        <dbReference type="Rhea" id="RHEA:28094"/>
        <dbReference type="ChEBI" id="CHEBI:15377"/>
        <dbReference type="ChEBI" id="CHEBI:15378"/>
        <dbReference type="ChEBI" id="CHEBI:43474"/>
        <dbReference type="ChEBI" id="CHEBI:58405"/>
        <dbReference type="ChEBI" id="CHEBI:60392"/>
        <dbReference type="EC" id="3.6.1.27"/>
    </reaction>
</comment>
<evidence type="ECO:0000256" key="6">
    <source>
        <dbReference type="ARBA" id="ARBA00022692"/>
    </source>
</evidence>
<dbReference type="EC" id="3.6.1.27" evidence="3 14"/>
<comment type="caution">
    <text evidence="15">The sequence shown here is derived from an EMBL/GenBank/DDBJ whole genome shotgun (WGS) entry which is preliminary data.</text>
</comment>
<dbReference type="EMBL" id="PEXV01000155">
    <property type="protein sequence ID" value="PIS41108.1"/>
    <property type="molecule type" value="Genomic_DNA"/>
</dbReference>
<evidence type="ECO:0000313" key="15">
    <source>
        <dbReference type="EMBL" id="PIS41108.1"/>
    </source>
</evidence>
<evidence type="ECO:0000256" key="5">
    <source>
        <dbReference type="ARBA" id="ARBA00022475"/>
    </source>
</evidence>
<evidence type="ECO:0000256" key="4">
    <source>
        <dbReference type="ARBA" id="ARBA00021581"/>
    </source>
</evidence>
<evidence type="ECO:0000256" key="7">
    <source>
        <dbReference type="ARBA" id="ARBA00022801"/>
    </source>
</evidence>
<keyword evidence="5 14" id="KW-1003">Cell membrane</keyword>
<sequence>MFIEIITSALFGLAQGLTEFLPISSSGHLLLLHDIIKLDVNALSFDASLHLGTLLALFLFFYKDIYQLIIAFFRSIAKRKVETHFERMSWYILIGSIPAAVLGYAFESDIETVLRNPWIVVTTLVVGGLLFFVVERFGKKQKTVEHMTLKDAGAIGCAQALALLPGLSRSGITITAGMATGLTRYDAARFSFLLSIPVVLGAGLKKLLDVATMGFTQDEFVIFIVGIVSSAIFGVLAIRVLLKLTQKYSLNMFGYYRIALALLVGVLLLTVA</sequence>
<evidence type="ECO:0000256" key="12">
    <source>
        <dbReference type="ARBA" id="ARBA00032932"/>
    </source>
</evidence>
<keyword evidence="14" id="KW-0573">Peptidoglycan synthesis</keyword>
<dbReference type="GO" id="GO:0008360">
    <property type="term" value="P:regulation of cell shape"/>
    <property type="evidence" value="ECO:0007669"/>
    <property type="project" value="UniProtKB-KW"/>
</dbReference>
<protein>
    <recommendedName>
        <fullName evidence="4 14">Undecaprenyl-diphosphatase</fullName>
        <ecNumber evidence="3 14">3.6.1.27</ecNumber>
    </recommendedName>
    <alternativeName>
        <fullName evidence="12 14">Bacitracin resistance protein</fullName>
    </alternativeName>
    <alternativeName>
        <fullName evidence="11 14">Undecaprenyl pyrophosphate phosphatase</fullName>
    </alternativeName>
</protein>
<dbReference type="GO" id="GO:0050380">
    <property type="term" value="F:undecaprenyl-diphosphatase activity"/>
    <property type="evidence" value="ECO:0007669"/>
    <property type="project" value="UniProtKB-UniRule"/>
</dbReference>
<accession>A0A2H0YRJ9</accession>
<comment type="subcellular location">
    <subcellularLocation>
        <location evidence="1 14">Cell membrane</location>
        <topology evidence="1 14">Multi-pass membrane protein</topology>
    </subcellularLocation>
</comment>
<evidence type="ECO:0000256" key="10">
    <source>
        <dbReference type="ARBA" id="ARBA00023251"/>
    </source>
</evidence>
<dbReference type="HAMAP" id="MF_01006">
    <property type="entry name" value="Undec_diphosphatase"/>
    <property type="match status" value="1"/>
</dbReference>
<dbReference type="GO" id="GO:0071555">
    <property type="term" value="P:cell wall organization"/>
    <property type="evidence" value="ECO:0007669"/>
    <property type="project" value="UniProtKB-KW"/>
</dbReference>
<evidence type="ECO:0000313" key="16">
    <source>
        <dbReference type="Proteomes" id="UP000228711"/>
    </source>
</evidence>
<dbReference type="GO" id="GO:0046677">
    <property type="term" value="P:response to antibiotic"/>
    <property type="evidence" value="ECO:0007669"/>
    <property type="project" value="UniProtKB-UniRule"/>
</dbReference>
<name>A0A2H0YRJ9_9BACT</name>
<keyword evidence="9 14" id="KW-0472">Membrane</keyword>
<dbReference type="GO" id="GO:0009252">
    <property type="term" value="P:peptidoglycan biosynthetic process"/>
    <property type="evidence" value="ECO:0007669"/>
    <property type="project" value="UniProtKB-KW"/>
</dbReference>
<evidence type="ECO:0000256" key="1">
    <source>
        <dbReference type="ARBA" id="ARBA00004651"/>
    </source>
</evidence>
<keyword evidence="8 14" id="KW-1133">Transmembrane helix</keyword>